<gene>
    <name evidence="1" type="ORF">B4102_2138</name>
</gene>
<evidence type="ECO:0000313" key="2">
    <source>
        <dbReference type="Proteomes" id="UP000075666"/>
    </source>
</evidence>
<dbReference type="RefSeq" id="WP_066226170.1">
    <property type="nucleotide sequence ID" value="NZ_LQYN01000006.1"/>
</dbReference>
<accession>A0A150LGN7</accession>
<dbReference type="STRING" id="46224.B4102_2138"/>
<name>A0A150LGN7_9BACI</name>
<dbReference type="Proteomes" id="UP000075666">
    <property type="component" value="Unassembled WGS sequence"/>
</dbReference>
<dbReference type="Pfam" id="PF22871">
    <property type="entry name" value="AimR"/>
    <property type="match status" value="1"/>
</dbReference>
<dbReference type="NCBIfam" id="NF038310">
    <property type="entry name" value="lysogeny_AimR"/>
    <property type="match status" value="1"/>
</dbReference>
<reference evidence="1 2" key="1">
    <citation type="submission" date="2016-01" db="EMBL/GenBank/DDBJ databases">
        <title>Genome Sequences of Twelve Sporeforming Bacillus Species Isolated from Foods.</title>
        <authorList>
            <person name="Berendsen E.M."/>
            <person name="Wells-Bennik M.H."/>
            <person name="Krawcyk A.O."/>
            <person name="De Jong A."/>
            <person name="Holsappel S."/>
            <person name="Eijlander R.T."/>
            <person name="Kuipers O.P."/>
        </authorList>
    </citation>
    <scope>NUCLEOTIDE SEQUENCE [LARGE SCALE GENOMIC DNA]</scope>
    <source>
        <strain evidence="1 2">B4102</strain>
    </source>
</reference>
<keyword evidence="2" id="KW-1185">Reference proteome</keyword>
<dbReference type="AlphaFoldDB" id="A0A150LGN7"/>
<comment type="caution">
    <text evidence="1">The sequence shown here is derived from an EMBL/GenBank/DDBJ whole genome shotgun (WGS) entry which is preliminary data.</text>
</comment>
<proteinExistence type="predicted"/>
<sequence length="393" mass="46400">MLTLLDLKKKLLDEKIILNHTLKSIADEIGISNSGITNFIRFVDDPNSSESSFETVLKLAQRYFSKTSEILEIIKSYQTRVKKPSNLKMLLEFSDEHQEYDFMLEIVRVCLKSKNQSLKNMAKVYELLHCRNTDSMSIEEYQQRISILKNEDVNEITYLLLILESYIFYDLQDYHLLKYNLETLERILPDSNDYLIQRFHLRKDELKMRYLLNNNDIQGCRIIANQIINNSSNLRLTAHSLYTIGMSYLFESYKKCAEYLNRSRNVYARIGQLASVKVIDLYITLCKCIHNIEVEENIDNISKLDRIYLNIKLNKFNTANVMLKEYIQSNKSITNELPFLVFLQGLLKKDKDLLWQSYILYIQDGDYFFLNFPYQELKKMGVVDFLQKEGVLT</sequence>
<dbReference type="PATRIC" id="fig|46224.3.peg.3948"/>
<dbReference type="OrthoDB" id="2942138at2"/>
<evidence type="ECO:0008006" key="3">
    <source>
        <dbReference type="Google" id="ProtNLM"/>
    </source>
</evidence>
<evidence type="ECO:0000313" key="1">
    <source>
        <dbReference type="EMBL" id="KYD11410.1"/>
    </source>
</evidence>
<organism evidence="1 2">
    <name type="scientific">Heyndrickxia sporothermodurans</name>
    <dbReference type="NCBI Taxonomy" id="46224"/>
    <lineage>
        <taxon>Bacteria</taxon>
        <taxon>Bacillati</taxon>
        <taxon>Bacillota</taxon>
        <taxon>Bacilli</taxon>
        <taxon>Bacillales</taxon>
        <taxon>Bacillaceae</taxon>
        <taxon>Heyndrickxia</taxon>
    </lineage>
</organism>
<protein>
    <recommendedName>
        <fullName evidence="3">HTH cro/C1-type domain-containing protein</fullName>
    </recommendedName>
</protein>
<dbReference type="InterPro" id="IPR047705">
    <property type="entry name" value="AimR-like"/>
</dbReference>
<dbReference type="EMBL" id="LQYN01000006">
    <property type="protein sequence ID" value="KYD11410.1"/>
    <property type="molecule type" value="Genomic_DNA"/>
</dbReference>